<keyword evidence="7 10" id="KW-0653">Protein transport</keyword>
<accession>A0ABY5GU48</accession>
<evidence type="ECO:0000256" key="3">
    <source>
        <dbReference type="ARBA" id="ARBA00022448"/>
    </source>
</evidence>
<comment type="function">
    <text evidence="10">Interacts with outer membrane receptor proteins that carry out high-affinity binding and energy dependent uptake into the periplasmic space of specific substrates. It could act to transduce energy from the cytoplasmic membrane to specific energy-requiring processes in the outer membrane, resulting in the release into the periplasm of ligands bound by these outer membrane proteins.</text>
</comment>
<evidence type="ECO:0000313" key="14">
    <source>
        <dbReference type="Proteomes" id="UP001059950"/>
    </source>
</evidence>
<sequence length="266" mass="28415">MNSLLATLIELRILIITLFVSGAVHLTLIGSGWLDSQQPVRLGGQELKVTVTASQTDNDSGDNDSADTALEDTAPPVAAATTTKQTDKPLARPAAKQPDILSGSLRDRAAPISAGTSESAPDTSSTASAELKPVTEDVAEIRTRKAMAQTETPVAPAAAESQPEPVSLQSALLYQSHPEFLIPPESPRYPRLARRRGLEGQVVLRVEIGRDGLVEGLQIERSSGSDLLDQAARNAVQRWQFVPARQNGSTVASFVRVPVDFVLEKH</sequence>
<dbReference type="PRINTS" id="PR01374">
    <property type="entry name" value="TONBPROTEIN"/>
</dbReference>
<dbReference type="PANTHER" id="PTHR33446:SF2">
    <property type="entry name" value="PROTEIN TONB"/>
    <property type="match status" value="1"/>
</dbReference>
<comment type="subcellular location">
    <subcellularLocation>
        <location evidence="1 10">Cell inner membrane</location>
        <topology evidence="1 10">Single-pass membrane protein</topology>
        <orientation evidence="1 10">Periplasmic side</orientation>
    </subcellularLocation>
</comment>
<dbReference type="InterPro" id="IPR006260">
    <property type="entry name" value="TonB/TolA_C"/>
</dbReference>
<keyword evidence="14" id="KW-1185">Reference proteome</keyword>
<evidence type="ECO:0000256" key="2">
    <source>
        <dbReference type="ARBA" id="ARBA00006555"/>
    </source>
</evidence>
<evidence type="ECO:0000256" key="11">
    <source>
        <dbReference type="SAM" id="MobiDB-lite"/>
    </source>
</evidence>
<gene>
    <name evidence="13" type="ORF">KDX31_00205</name>
</gene>
<name>A0ABY5GU48_9GAMM</name>
<feature type="compositionally biased region" description="Low complexity" evidence="11">
    <location>
        <begin position="73"/>
        <end position="83"/>
    </location>
</feature>
<dbReference type="PANTHER" id="PTHR33446">
    <property type="entry name" value="PROTEIN TONB-RELATED"/>
    <property type="match status" value="1"/>
</dbReference>
<feature type="domain" description="TonB C-terminal" evidence="12">
    <location>
        <begin position="174"/>
        <end position="266"/>
    </location>
</feature>
<feature type="region of interest" description="Disordered" evidence="11">
    <location>
        <begin position="53"/>
        <end position="134"/>
    </location>
</feature>
<reference evidence="13" key="1">
    <citation type="submission" date="2021-04" db="EMBL/GenBank/DDBJ databases">
        <title>Oceanospirillales bacteria with DddD are important DMSP degraders in coastal seawater.</title>
        <authorList>
            <person name="Liu J."/>
        </authorList>
    </citation>
    <scope>NUCLEOTIDE SEQUENCE</scope>
    <source>
        <strain evidence="13">GY6</strain>
    </source>
</reference>
<evidence type="ECO:0000256" key="8">
    <source>
        <dbReference type="ARBA" id="ARBA00022989"/>
    </source>
</evidence>
<dbReference type="InterPro" id="IPR003538">
    <property type="entry name" value="TonB"/>
</dbReference>
<dbReference type="InterPro" id="IPR051045">
    <property type="entry name" value="TonB-dependent_transducer"/>
</dbReference>
<keyword evidence="3 10" id="KW-0813">Transport</keyword>
<evidence type="ECO:0000256" key="5">
    <source>
        <dbReference type="ARBA" id="ARBA00022519"/>
    </source>
</evidence>
<dbReference type="Proteomes" id="UP001059950">
    <property type="component" value="Chromosome"/>
</dbReference>
<dbReference type="PROSITE" id="PS52015">
    <property type="entry name" value="TONB_CTD"/>
    <property type="match status" value="1"/>
</dbReference>
<evidence type="ECO:0000256" key="10">
    <source>
        <dbReference type="RuleBase" id="RU362123"/>
    </source>
</evidence>
<keyword evidence="8 10" id="KW-1133">Transmembrane helix</keyword>
<feature type="transmembrane region" description="Helical" evidence="10">
    <location>
        <begin position="12"/>
        <end position="34"/>
    </location>
</feature>
<evidence type="ECO:0000256" key="9">
    <source>
        <dbReference type="ARBA" id="ARBA00023136"/>
    </source>
</evidence>
<evidence type="ECO:0000256" key="4">
    <source>
        <dbReference type="ARBA" id="ARBA00022475"/>
    </source>
</evidence>
<dbReference type="SUPFAM" id="SSF74653">
    <property type="entry name" value="TolA/TonB C-terminal domain"/>
    <property type="match status" value="1"/>
</dbReference>
<comment type="similarity">
    <text evidence="2 10">Belongs to the TonB family.</text>
</comment>
<proteinExistence type="inferred from homology"/>
<dbReference type="InterPro" id="IPR037682">
    <property type="entry name" value="TonB_C"/>
</dbReference>
<dbReference type="Pfam" id="PF03544">
    <property type="entry name" value="TonB_C"/>
    <property type="match status" value="1"/>
</dbReference>
<keyword evidence="5 10" id="KW-0997">Cell inner membrane</keyword>
<evidence type="ECO:0000256" key="7">
    <source>
        <dbReference type="ARBA" id="ARBA00022927"/>
    </source>
</evidence>
<dbReference type="EMBL" id="CP073344">
    <property type="protein sequence ID" value="UTW03511.1"/>
    <property type="molecule type" value="Genomic_DNA"/>
</dbReference>
<keyword evidence="6 10" id="KW-0812">Transmembrane</keyword>
<feature type="compositionally biased region" description="Polar residues" evidence="11">
    <location>
        <begin position="114"/>
        <end position="128"/>
    </location>
</feature>
<dbReference type="NCBIfam" id="TIGR01352">
    <property type="entry name" value="tonB_Cterm"/>
    <property type="match status" value="1"/>
</dbReference>
<keyword evidence="10" id="KW-0735">Signal-anchor</keyword>
<evidence type="ECO:0000259" key="12">
    <source>
        <dbReference type="PROSITE" id="PS52015"/>
    </source>
</evidence>
<dbReference type="Gene3D" id="3.30.1150.10">
    <property type="match status" value="1"/>
</dbReference>
<evidence type="ECO:0000256" key="6">
    <source>
        <dbReference type="ARBA" id="ARBA00022692"/>
    </source>
</evidence>
<organism evidence="13 14">
    <name type="scientific">Amphritea atlantica</name>
    <dbReference type="NCBI Taxonomy" id="355243"/>
    <lineage>
        <taxon>Bacteria</taxon>
        <taxon>Pseudomonadati</taxon>
        <taxon>Pseudomonadota</taxon>
        <taxon>Gammaproteobacteria</taxon>
        <taxon>Oceanospirillales</taxon>
        <taxon>Oceanospirillaceae</taxon>
        <taxon>Amphritea</taxon>
    </lineage>
</organism>
<keyword evidence="4 10" id="KW-1003">Cell membrane</keyword>
<evidence type="ECO:0000313" key="13">
    <source>
        <dbReference type="EMBL" id="UTW03511.1"/>
    </source>
</evidence>
<evidence type="ECO:0000256" key="1">
    <source>
        <dbReference type="ARBA" id="ARBA00004383"/>
    </source>
</evidence>
<protein>
    <recommendedName>
        <fullName evidence="10">Protein TonB</fullName>
    </recommendedName>
</protein>
<keyword evidence="9 10" id="KW-0472">Membrane</keyword>